<keyword evidence="5" id="KW-0464">Manganese</keyword>
<dbReference type="KEGG" id="cic:CICLE_v100304922m"/>
<sequence length="796" mass="88210">MAQPKTATVNNGKDKQTAAKPANGNSARFLSIIHSPYGFRHFNSIDLLRNSGSKVVEGLRFDGPVMDVDEIMDCEEGDLVVETSITRTLPPALTLEHGLESISEAVNKLKTDPPSSSSGVLRFQVAVPPSAKALDWFCRQPESSEVFPVFFLSRDMENPTSKSLYLNQNRGVFGIGAAVYFTHPAWCDSEERTKPKRYLSTNPIPITTYGFMDINFNTEPSCIKHEAGSFYFFVPQIELRELDDISILAATLAWSNGMVCTFEQAIRSFESSFCQLDNAIGMNYSLGDHVNINAVWASLLIEECSRLGLTYFCIAPGSRSSPLAVAASTHPLITCIACYDERSLAFHALGYARGSHRPAVIITSSGTAVSNLLPAVVEASQDFVPVLLLTADRPPELQDAGANQAINQVNHFGSFVRFFFSLPAPTDQIPARMILTTLDAAVHWATSSPYGPVHINCPFREPLDNSPKHWMSSCLKGLDIWTSSIEPFTKYIQVQHSHACKSYTYGQMAEVLELVQGVNKGLLLVGAVHNEDEIWAVLHLARHIRWPVVADILSGLRLRKLLASFLETEQNILFLDHLDHALLSESVKDWIQFDVIIQIGSRITSKRISQMIEECFPCTYILVDNHPCRHDPSHSVTHRIQSTIVQFVDFLLKVQVPHRSSKWCSFLRALDMMVASEISFQICTDYSLTEPHVAHELSRALTSNSALFVGNSMAIRDVDMYGRNWTTCTRTVADIMLNSEFPHQWIRVAGNRGASGIDGLLSTAIGFAVGCNKHVLCVVGDISFLHDTNGLAILKQ</sequence>
<dbReference type="AlphaFoldDB" id="V4TCP4"/>
<evidence type="ECO:0000313" key="10">
    <source>
        <dbReference type="Proteomes" id="UP000030687"/>
    </source>
</evidence>
<dbReference type="InParanoid" id="V4TCP4"/>
<feature type="domain" description="Thiamine pyrophosphate enzyme N-terminal TPP-binding" evidence="7">
    <location>
        <begin position="297"/>
        <end position="409"/>
    </location>
</feature>
<dbReference type="SUPFAM" id="SSF52518">
    <property type="entry name" value="Thiamin diphosphate-binding fold (THDP-binding)"/>
    <property type="match status" value="2"/>
</dbReference>
<keyword evidence="2" id="KW-0479">Metal-binding</keyword>
<reference evidence="9 10" key="1">
    <citation type="submission" date="2013-10" db="EMBL/GenBank/DDBJ databases">
        <authorList>
            <consortium name="International Citrus Genome Consortium"/>
            <person name="Jenkins J."/>
            <person name="Schmutz J."/>
            <person name="Prochnik S."/>
            <person name="Rokhsar D."/>
            <person name="Gmitter F."/>
            <person name="Ollitrault P."/>
            <person name="Machado M."/>
            <person name="Talon M."/>
            <person name="Wincker P."/>
            <person name="Jaillon O."/>
            <person name="Morgante M."/>
        </authorList>
    </citation>
    <scope>NUCLEOTIDE SEQUENCE</scope>
    <source>
        <strain evidence="10">cv. Clemenules</strain>
    </source>
</reference>
<dbReference type="Pfam" id="PF02776">
    <property type="entry name" value="TPP_enzyme_N"/>
    <property type="match status" value="1"/>
</dbReference>
<gene>
    <name evidence="9" type="ORF">CICLE_v100304922mg</name>
</gene>
<feature type="compositionally biased region" description="Polar residues" evidence="6">
    <location>
        <begin position="1"/>
        <end position="11"/>
    </location>
</feature>
<evidence type="ECO:0000256" key="4">
    <source>
        <dbReference type="ARBA" id="ARBA00023052"/>
    </source>
</evidence>
<dbReference type="STRING" id="85681.V4TCP4"/>
<evidence type="ECO:0000313" key="9">
    <source>
        <dbReference type="EMBL" id="ESR51057.1"/>
    </source>
</evidence>
<keyword evidence="3" id="KW-0460">Magnesium</keyword>
<dbReference type="SUPFAM" id="SSF52467">
    <property type="entry name" value="DHS-like NAD/FAD-binding domain"/>
    <property type="match status" value="1"/>
</dbReference>
<dbReference type="GO" id="GO:0046872">
    <property type="term" value="F:metal ion binding"/>
    <property type="evidence" value="ECO:0007669"/>
    <property type="project" value="UniProtKB-KW"/>
</dbReference>
<evidence type="ECO:0000256" key="6">
    <source>
        <dbReference type="SAM" id="MobiDB-lite"/>
    </source>
</evidence>
<dbReference type="InterPro" id="IPR012001">
    <property type="entry name" value="Thiamin_PyroP_enz_TPP-bd_dom"/>
</dbReference>
<evidence type="ECO:0000256" key="5">
    <source>
        <dbReference type="ARBA" id="ARBA00023211"/>
    </source>
</evidence>
<dbReference type="OMA" id="VNINAVW"/>
<feature type="domain" description="Menaquinone biosynthesis protein MenD middle" evidence="8">
    <location>
        <begin position="474"/>
        <end position="709"/>
    </location>
</feature>
<evidence type="ECO:0000256" key="3">
    <source>
        <dbReference type="ARBA" id="ARBA00022842"/>
    </source>
</evidence>
<evidence type="ECO:0000259" key="7">
    <source>
        <dbReference type="Pfam" id="PF02776"/>
    </source>
</evidence>
<dbReference type="Pfam" id="PF16582">
    <property type="entry name" value="TPP_enzyme_M_2"/>
    <property type="match status" value="1"/>
</dbReference>
<dbReference type="PANTHER" id="PTHR42916:SF1">
    <property type="entry name" value="PROTEIN PHYLLO, CHLOROPLASTIC"/>
    <property type="match status" value="1"/>
</dbReference>
<name>V4TCP4_CITCL</name>
<evidence type="ECO:0008006" key="11">
    <source>
        <dbReference type="Google" id="ProtNLM"/>
    </source>
</evidence>
<keyword evidence="1" id="KW-0808">Transferase</keyword>
<dbReference type="InterPro" id="IPR029061">
    <property type="entry name" value="THDP-binding"/>
</dbReference>
<dbReference type="eggNOG" id="KOG1223">
    <property type="taxonomic scope" value="Eukaryota"/>
</dbReference>
<dbReference type="InterPro" id="IPR004433">
    <property type="entry name" value="MenaQ_synth_MenD"/>
</dbReference>
<feature type="region of interest" description="Disordered" evidence="6">
    <location>
        <begin position="1"/>
        <end position="21"/>
    </location>
</feature>
<dbReference type="EMBL" id="KI536726">
    <property type="protein sequence ID" value="ESR51057.1"/>
    <property type="molecule type" value="Genomic_DNA"/>
</dbReference>
<dbReference type="CDD" id="cd07037">
    <property type="entry name" value="TPP_PYR_MenD"/>
    <property type="match status" value="1"/>
</dbReference>
<evidence type="ECO:0000256" key="2">
    <source>
        <dbReference type="ARBA" id="ARBA00022723"/>
    </source>
</evidence>
<dbReference type="Proteomes" id="UP000030687">
    <property type="component" value="Unassembled WGS sequence"/>
</dbReference>
<dbReference type="InterPro" id="IPR029035">
    <property type="entry name" value="DHS-like_NAD/FAD-binding_dom"/>
</dbReference>
<evidence type="ECO:0000259" key="8">
    <source>
        <dbReference type="Pfam" id="PF16582"/>
    </source>
</evidence>
<protein>
    <recommendedName>
        <fullName evidence="11">Thiamine pyrophosphate enzyme N-terminal TPP-binding domain-containing protein</fullName>
    </recommendedName>
</protein>
<proteinExistence type="predicted"/>
<organism evidence="9 10">
    <name type="scientific">Citrus clementina</name>
    <name type="common">Clementine</name>
    <name type="synonym">Citrus deliciosa x Citrus sinensis</name>
    <dbReference type="NCBI Taxonomy" id="85681"/>
    <lineage>
        <taxon>Eukaryota</taxon>
        <taxon>Viridiplantae</taxon>
        <taxon>Streptophyta</taxon>
        <taxon>Embryophyta</taxon>
        <taxon>Tracheophyta</taxon>
        <taxon>Spermatophyta</taxon>
        <taxon>Magnoliopsida</taxon>
        <taxon>eudicotyledons</taxon>
        <taxon>Gunneridae</taxon>
        <taxon>Pentapetalae</taxon>
        <taxon>rosids</taxon>
        <taxon>malvids</taxon>
        <taxon>Sapindales</taxon>
        <taxon>Rutaceae</taxon>
        <taxon>Aurantioideae</taxon>
        <taxon>Citrus</taxon>
    </lineage>
</organism>
<feature type="non-terminal residue" evidence="9">
    <location>
        <position position="796"/>
    </location>
</feature>
<dbReference type="Gene3D" id="3.40.50.970">
    <property type="match status" value="2"/>
</dbReference>
<keyword evidence="4" id="KW-0786">Thiamine pyrophosphate</keyword>
<dbReference type="GO" id="GO:0070204">
    <property type="term" value="F:2-succinyl-5-enolpyruvyl-6-hydroxy-3-cyclohexene-1-carboxylic-acid synthase activity"/>
    <property type="evidence" value="ECO:0007669"/>
    <property type="project" value="InterPro"/>
</dbReference>
<evidence type="ECO:0000256" key="1">
    <source>
        <dbReference type="ARBA" id="ARBA00022679"/>
    </source>
</evidence>
<dbReference type="Gene3D" id="3.40.50.1220">
    <property type="entry name" value="TPP-binding domain"/>
    <property type="match status" value="1"/>
</dbReference>
<dbReference type="GO" id="GO:0009234">
    <property type="term" value="P:menaquinone biosynthetic process"/>
    <property type="evidence" value="ECO:0007669"/>
    <property type="project" value="InterPro"/>
</dbReference>
<dbReference type="GO" id="GO:0030976">
    <property type="term" value="F:thiamine pyrophosphate binding"/>
    <property type="evidence" value="ECO:0007669"/>
    <property type="project" value="InterPro"/>
</dbReference>
<dbReference type="PANTHER" id="PTHR42916">
    <property type="entry name" value="2-SUCCINYL-5-ENOLPYRUVYL-6-HYDROXY-3-CYCLOHEXENE-1-CARBOXYLATE SYNTHASE"/>
    <property type="match status" value="1"/>
</dbReference>
<dbReference type="Gramene" id="ESR51057">
    <property type="protein sequence ID" value="ESR51057"/>
    <property type="gene ID" value="CICLE_v100304922mg"/>
</dbReference>
<dbReference type="InterPro" id="IPR032264">
    <property type="entry name" value="MenD_middle"/>
</dbReference>
<accession>V4TCP4</accession>
<keyword evidence="10" id="KW-1185">Reference proteome</keyword>
<dbReference type="NCBIfam" id="TIGR00173">
    <property type="entry name" value="menD"/>
    <property type="match status" value="1"/>
</dbReference>